<sequence length="67" mass="7486">MCTGPRLRPVLKHLGRGLLTYKPKEHCVSTAPGLQPTFLIEVKPSPRHFVPNFSLQLPHHHQMPGGV</sequence>
<evidence type="ECO:0000313" key="1">
    <source>
        <dbReference type="EMBL" id="UQC91569.1"/>
    </source>
</evidence>
<proteinExistence type="predicted"/>
<accession>A0A9Q8WQ60</accession>
<dbReference type="RefSeq" id="XP_049153167.1">
    <property type="nucleotide sequence ID" value="XM_049296020.1"/>
</dbReference>
<protein>
    <submittedName>
        <fullName evidence="1">Uncharacterized protein</fullName>
    </submittedName>
</protein>
<dbReference type="KEGG" id="clup:CLUP02_17105"/>
<dbReference type="GeneID" id="73351030"/>
<dbReference type="AlphaFoldDB" id="A0A9Q8WQ60"/>
<evidence type="ECO:0000313" key="2">
    <source>
        <dbReference type="Proteomes" id="UP000830671"/>
    </source>
</evidence>
<keyword evidence="2" id="KW-1185">Reference proteome</keyword>
<reference evidence="1" key="1">
    <citation type="journal article" date="2021" name="Mol. Plant Microbe Interact.">
        <title>Complete Genome Sequence of the Plant-Pathogenic Fungus Colletotrichum lupini.</title>
        <authorList>
            <person name="Baroncelli R."/>
            <person name="Pensec F."/>
            <person name="Da Lio D."/>
            <person name="Boufleur T."/>
            <person name="Vicente I."/>
            <person name="Sarrocco S."/>
            <person name="Picot A."/>
            <person name="Baraldi E."/>
            <person name="Sukno S."/>
            <person name="Thon M."/>
            <person name="Le Floch G."/>
        </authorList>
    </citation>
    <scope>NUCLEOTIDE SEQUENCE</scope>
    <source>
        <strain evidence="1">IMI 504893</strain>
    </source>
</reference>
<dbReference type="EMBL" id="CP019481">
    <property type="protein sequence ID" value="UQC91569.1"/>
    <property type="molecule type" value="Genomic_DNA"/>
</dbReference>
<dbReference type="Proteomes" id="UP000830671">
    <property type="component" value="Chromosome 9"/>
</dbReference>
<gene>
    <name evidence="1" type="ORF">CLUP02_17105</name>
</gene>
<name>A0A9Q8WQ60_9PEZI</name>
<organism evidence="1 2">
    <name type="scientific">Colletotrichum lupini</name>
    <dbReference type="NCBI Taxonomy" id="145971"/>
    <lineage>
        <taxon>Eukaryota</taxon>
        <taxon>Fungi</taxon>
        <taxon>Dikarya</taxon>
        <taxon>Ascomycota</taxon>
        <taxon>Pezizomycotina</taxon>
        <taxon>Sordariomycetes</taxon>
        <taxon>Hypocreomycetidae</taxon>
        <taxon>Glomerellales</taxon>
        <taxon>Glomerellaceae</taxon>
        <taxon>Colletotrichum</taxon>
        <taxon>Colletotrichum acutatum species complex</taxon>
    </lineage>
</organism>